<dbReference type="OrthoDB" id="80662at2157"/>
<keyword evidence="1" id="KW-0812">Transmembrane</keyword>
<sequence>MALIATNHLLFILEFAILVQIGVLLLLNFVDLNLNLVLFISLIASTGLALIFGFDAACLLLPMLNHHEFTHPYGPLAILFVVTSWACVSMYKDAKIRQSNFKLFLIIITIAITLFGAIVHRDFLIMWVLGLLIGIFIISKSFRRSKGTSFLSMKRILLIAGALVAVFALMEVLAQVLNMQIISPLSRIDRMNANQFGSLQLVIDNTNLMGHNPNATYWGNESLGNSDGYISLPLTFITYFGLPFPLFYGILVTKKDVIDYFLPGIFGVGFDFGYLVLALVVIWLIIVMVVGFKALDKYRLQRERGNKKFRGREALLIGSLSAFIAQTILGFFVITRTINGSALVTYIFLSALVMAHVVTTKR</sequence>
<feature type="transmembrane region" description="Helical" evidence="1">
    <location>
        <begin position="73"/>
        <end position="91"/>
    </location>
</feature>
<keyword evidence="1" id="KW-0472">Membrane</keyword>
<feature type="transmembrane region" description="Helical" evidence="1">
    <location>
        <begin position="315"/>
        <end position="334"/>
    </location>
</feature>
<evidence type="ECO:0000313" key="3">
    <source>
        <dbReference type="EMBL" id="PWL08894.1"/>
    </source>
</evidence>
<feature type="transmembrane region" description="Helical" evidence="1">
    <location>
        <begin position="340"/>
        <end position="359"/>
    </location>
</feature>
<feature type="transmembrane region" description="Helical" evidence="1">
    <location>
        <begin position="155"/>
        <end position="177"/>
    </location>
</feature>
<feature type="transmembrane region" description="Helical" evidence="1">
    <location>
        <begin position="125"/>
        <end position="143"/>
    </location>
</feature>
<dbReference type="EMBL" id="LMVN01000026">
    <property type="protein sequence ID" value="PAV06785.1"/>
    <property type="molecule type" value="Genomic_DNA"/>
</dbReference>
<feature type="transmembrane region" description="Helical" evidence="1">
    <location>
        <begin position="6"/>
        <end position="27"/>
    </location>
</feature>
<dbReference type="Proteomes" id="UP000217528">
    <property type="component" value="Unassembled WGS sequence"/>
</dbReference>
<dbReference type="Proteomes" id="UP000246004">
    <property type="component" value="Unassembled WGS sequence"/>
</dbReference>
<reference evidence="2 4" key="2">
    <citation type="journal article" date="2017" name="BMC Genomics">
        <title>Genomic analysis of methanogenic archaea reveals a shift towards energy conservation.</title>
        <authorList>
            <person name="Gilmore S.P."/>
            <person name="Henske J.K."/>
            <person name="Sexton J.A."/>
            <person name="Solomon K.V."/>
            <person name="Seppala S."/>
            <person name="Yoo J.I."/>
            <person name="Huyett L.M."/>
            <person name="Pressman A."/>
            <person name="Cogan J.Z."/>
            <person name="Kivenson V."/>
            <person name="Peng X."/>
            <person name="Tan Y."/>
            <person name="Valentine D.L."/>
            <person name="O'Malley M.A."/>
        </authorList>
    </citation>
    <scope>NUCLEOTIDE SEQUENCE [LARGE SCALE GENOMIC DNA]</scope>
    <source>
        <strain evidence="2 4">1R-7</strain>
    </source>
</reference>
<dbReference type="RefSeq" id="WP_095609217.1">
    <property type="nucleotide sequence ID" value="NZ_CAUHCB010000003.1"/>
</dbReference>
<gene>
    <name evidence="2" type="ORF">ASJ82_06460</name>
    <name evidence="3" type="ORF">MSCUN_02200</name>
</gene>
<feature type="transmembrane region" description="Helical" evidence="1">
    <location>
        <begin position="103"/>
        <end position="119"/>
    </location>
</feature>
<feature type="transmembrane region" description="Helical" evidence="1">
    <location>
        <begin position="34"/>
        <end position="53"/>
    </location>
</feature>
<accession>A0A2A2HBQ5</accession>
<reference evidence="3 5" key="1">
    <citation type="submission" date="2016-04" db="EMBL/GenBank/DDBJ databases">
        <title>Genome sequence of Methanosphaera cuniculi DSM 4103.</title>
        <authorList>
            <person name="Poehlein A."/>
            <person name="Seedorf H."/>
            <person name="Daniel R."/>
        </authorList>
    </citation>
    <scope>NUCLEOTIDE SEQUENCE [LARGE SCALE GENOMIC DNA]</scope>
    <source>
        <strain evidence="3 5">DSM 4103</strain>
    </source>
</reference>
<dbReference type="AlphaFoldDB" id="A0A2A2HBQ5"/>
<keyword evidence="4" id="KW-1185">Reference proteome</keyword>
<organism evidence="2 4">
    <name type="scientific">Methanosphaera cuniculi</name>
    <dbReference type="NCBI Taxonomy" id="1077256"/>
    <lineage>
        <taxon>Archaea</taxon>
        <taxon>Methanobacteriati</taxon>
        <taxon>Methanobacteriota</taxon>
        <taxon>Methanomada group</taxon>
        <taxon>Methanobacteria</taxon>
        <taxon>Methanobacteriales</taxon>
        <taxon>Methanobacteriaceae</taxon>
        <taxon>Methanosphaera</taxon>
    </lineage>
</organism>
<evidence type="ECO:0000313" key="4">
    <source>
        <dbReference type="Proteomes" id="UP000217528"/>
    </source>
</evidence>
<evidence type="ECO:0008006" key="6">
    <source>
        <dbReference type="Google" id="ProtNLM"/>
    </source>
</evidence>
<proteinExistence type="predicted"/>
<protein>
    <recommendedName>
        <fullName evidence="6">Oligosaccharide repeat unit polymerase</fullName>
    </recommendedName>
</protein>
<evidence type="ECO:0000256" key="1">
    <source>
        <dbReference type="SAM" id="Phobius"/>
    </source>
</evidence>
<evidence type="ECO:0000313" key="5">
    <source>
        <dbReference type="Proteomes" id="UP000246004"/>
    </source>
</evidence>
<keyword evidence="1" id="KW-1133">Transmembrane helix</keyword>
<name>A0A2A2HBQ5_9EURY</name>
<evidence type="ECO:0000313" key="2">
    <source>
        <dbReference type="EMBL" id="PAV06785.1"/>
    </source>
</evidence>
<comment type="caution">
    <text evidence="2">The sequence shown here is derived from an EMBL/GenBank/DDBJ whole genome shotgun (WGS) entry which is preliminary data.</text>
</comment>
<feature type="transmembrane region" description="Helical" evidence="1">
    <location>
        <begin position="272"/>
        <end position="295"/>
    </location>
</feature>
<dbReference type="EMBL" id="LWMS01000006">
    <property type="protein sequence ID" value="PWL08894.1"/>
    <property type="molecule type" value="Genomic_DNA"/>
</dbReference>